<name>A0A4Q9GGT0_9HYPH</name>
<dbReference type="SUPFAM" id="SSF54909">
    <property type="entry name" value="Dimeric alpha+beta barrel"/>
    <property type="match status" value="2"/>
</dbReference>
<keyword evidence="2" id="KW-1185">Reference proteome</keyword>
<dbReference type="Gene3D" id="3.30.70.100">
    <property type="match status" value="2"/>
</dbReference>
<dbReference type="Pfam" id="PF07237">
    <property type="entry name" value="DUF1428"/>
    <property type="match status" value="2"/>
</dbReference>
<proteinExistence type="predicted"/>
<sequence length="232" mass="25672">MAYFDGFVLAVPAANKDAYLALAEKVAPAFMEFGATRLVEAWGEHVPDGVLTDFKRAVKATEDEAVVLSWIEYPDRATRDAAHEKMKEMGMGEDDMPFDGKRMIFGGFAPIVDQGARGRVAYIDGMLTPVRTAERDDYRAACERVVGALLEHGAARVVHGWGDDTPDGKVTDYKRAVMAEDDETVVYAWIEWPSSETREAAWKTVMTDPRMQNLPFDAKRAVFGGFAPILDA</sequence>
<dbReference type="InterPro" id="IPR009874">
    <property type="entry name" value="DUF1428"/>
</dbReference>
<accession>A0A4Q9GGT0</accession>
<dbReference type="Proteomes" id="UP000291613">
    <property type="component" value="Unassembled WGS sequence"/>
</dbReference>
<dbReference type="EMBL" id="SIUB01000004">
    <property type="protein sequence ID" value="TBN53339.1"/>
    <property type="molecule type" value="Genomic_DNA"/>
</dbReference>
<evidence type="ECO:0000313" key="1">
    <source>
        <dbReference type="EMBL" id="TBN53339.1"/>
    </source>
</evidence>
<organism evidence="1 2">
    <name type="scientific">Hansschlegelia quercus</name>
    <dbReference type="NCBI Taxonomy" id="2528245"/>
    <lineage>
        <taxon>Bacteria</taxon>
        <taxon>Pseudomonadati</taxon>
        <taxon>Pseudomonadota</taxon>
        <taxon>Alphaproteobacteria</taxon>
        <taxon>Hyphomicrobiales</taxon>
        <taxon>Methylopilaceae</taxon>
        <taxon>Hansschlegelia</taxon>
    </lineage>
</organism>
<gene>
    <name evidence="1" type="ORF">EYR15_09980</name>
</gene>
<comment type="caution">
    <text evidence="1">The sequence shown here is derived from an EMBL/GenBank/DDBJ whole genome shotgun (WGS) entry which is preliminary data.</text>
</comment>
<evidence type="ECO:0000313" key="2">
    <source>
        <dbReference type="Proteomes" id="UP000291613"/>
    </source>
</evidence>
<dbReference type="InterPro" id="IPR011008">
    <property type="entry name" value="Dimeric_a/b-barrel"/>
</dbReference>
<dbReference type="AlphaFoldDB" id="A0A4Q9GGT0"/>
<reference evidence="1 2" key="1">
    <citation type="submission" date="2019-02" db="EMBL/GenBank/DDBJ databases">
        <title>Hansschlegelia quercus sp. nov., a novel methylotrophic bacterium from buds of oak (Quercus robur L.).</title>
        <authorList>
            <person name="Agafonova N.V."/>
            <person name="Kaparullina E.N."/>
            <person name="Grouzdev D.S."/>
            <person name="Doronina N.V."/>
        </authorList>
    </citation>
    <scope>NUCLEOTIDE SEQUENCE [LARGE SCALE GENOMIC DNA]</scope>
    <source>
        <strain evidence="1 2">Dub</strain>
    </source>
</reference>
<protein>
    <submittedName>
        <fullName evidence="1">DUF1428 domain-containing protein</fullName>
    </submittedName>
</protein>
<dbReference type="OrthoDB" id="9792392at2"/>
<dbReference type="RefSeq" id="WP_131003397.1">
    <property type="nucleotide sequence ID" value="NZ_JBHSZR010000007.1"/>
</dbReference>